<dbReference type="Proteomes" id="UP000199695">
    <property type="component" value="Unassembled WGS sequence"/>
</dbReference>
<name>A0A1H8HS99_9BACL</name>
<dbReference type="InterPro" id="IPR041129">
    <property type="entry name" value="CdiI_2"/>
</dbReference>
<organism evidence="2 3">
    <name type="scientific">Lihuaxuella thermophila</name>
    <dbReference type="NCBI Taxonomy" id="1173111"/>
    <lineage>
        <taxon>Bacteria</taxon>
        <taxon>Bacillati</taxon>
        <taxon>Bacillota</taxon>
        <taxon>Bacilli</taxon>
        <taxon>Bacillales</taxon>
        <taxon>Thermoactinomycetaceae</taxon>
        <taxon>Lihuaxuella</taxon>
    </lineage>
</organism>
<keyword evidence="3" id="KW-1185">Reference proteome</keyword>
<dbReference type="Pfam" id="PF18593">
    <property type="entry name" value="CdiI_2"/>
    <property type="match status" value="1"/>
</dbReference>
<dbReference type="RefSeq" id="WP_244527590.1">
    <property type="nucleotide sequence ID" value="NZ_FOCQ01000015.1"/>
</dbReference>
<dbReference type="EMBL" id="FOCQ01000015">
    <property type="protein sequence ID" value="SEN58994.1"/>
    <property type="molecule type" value="Genomic_DNA"/>
</dbReference>
<feature type="domain" description="CdiI immunity protein" evidence="1">
    <location>
        <begin position="7"/>
        <end position="88"/>
    </location>
</feature>
<protein>
    <recommendedName>
        <fullName evidence="1">CdiI immunity protein domain-containing protein</fullName>
    </recommendedName>
</protein>
<proteinExistence type="predicted"/>
<reference evidence="2 3" key="1">
    <citation type="submission" date="2016-10" db="EMBL/GenBank/DDBJ databases">
        <authorList>
            <person name="de Groot N.N."/>
        </authorList>
    </citation>
    <scope>NUCLEOTIDE SEQUENCE [LARGE SCALE GENOMIC DNA]</scope>
    <source>
        <strain evidence="2 3">DSM 46701</strain>
    </source>
</reference>
<evidence type="ECO:0000313" key="3">
    <source>
        <dbReference type="Proteomes" id="UP000199695"/>
    </source>
</evidence>
<accession>A0A1H8HS99</accession>
<dbReference type="AlphaFoldDB" id="A0A1H8HS99"/>
<sequence length="96" mass="11248">MYKEDVLVQFLSGTFHQDISTPEEALAEFLREEDREWISEVADQIAKFLNSGISDEEKDAFIRAHTYIYFPYYNIQPVQWLEQVLEQLRKGLDSGG</sequence>
<evidence type="ECO:0000313" key="2">
    <source>
        <dbReference type="EMBL" id="SEN58994.1"/>
    </source>
</evidence>
<evidence type="ECO:0000259" key="1">
    <source>
        <dbReference type="Pfam" id="PF18593"/>
    </source>
</evidence>
<gene>
    <name evidence="2" type="ORF">SAMN05444955_11518</name>
</gene>